<organism evidence="5 6">
    <name type="scientific">Torulaspora globosa</name>
    <dbReference type="NCBI Taxonomy" id="48254"/>
    <lineage>
        <taxon>Eukaryota</taxon>
        <taxon>Fungi</taxon>
        <taxon>Dikarya</taxon>
        <taxon>Ascomycota</taxon>
        <taxon>Saccharomycotina</taxon>
        <taxon>Saccharomycetes</taxon>
        <taxon>Saccharomycetales</taxon>
        <taxon>Saccharomycetaceae</taxon>
        <taxon>Torulaspora</taxon>
    </lineage>
</organism>
<dbReference type="FunFam" id="3.20.20.140:FF:000081">
    <property type="entry name" value="RNase MRP subunit"/>
    <property type="match status" value="1"/>
</dbReference>
<dbReference type="GO" id="GO:0003723">
    <property type="term" value="F:RNA binding"/>
    <property type="evidence" value="ECO:0007669"/>
    <property type="project" value="TreeGrafter"/>
</dbReference>
<keyword evidence="3" id="KW-0819">tRNA processing</keyword>
<comment type="similarity">
    <text evidence="2">Belongs to the eukaryotic/archaeal RNase P protein component 3 family.</text>
</comment>
<evidence type="ECO:0000313" key="6">
    <source>
        <dbReference type="Proteomes" id="UP000510647"/>
    </source>
</evidence>
<dbReference type="InterPro" id="IPR002738">
    <property type="entry name" value="RNase_P_p30"/>
</dbReference>
<keyword evidence="6" id="KW-1185">Reference proteome</keyword>
<dbReference type="OrthoDB" id="17948at2759"/>
<comment type="subcellular location">
    <subcellularLocation>
        <location evidence="1">Nucleus</location>
    </subcellularLocation>
</comment>
<dbReference type="GO" id="GO:0008033">
    <property type="term" value="P:tRNA processing"/>
    <property type="evidence" value="ECO:0007669"/>
    <property type="project" value="UniProtKB-KW"/>
</dbReference>
<sequence>MLVDLNVTWPQQSFREEVTPKQVSKVKETLSTLHALGYTHVALNFTVNHSDKFPTNAKEMNPIKISERFGDLIETTGLKIYSRITLIIDDPSKGQSIAKISQHFDIVAALPVSERGVTLATTNLDIDLLTFNYGQRLPVFLKHKSICSCVKRGVKIEIVYAYALRDLQSRRQFVSNVRSVIRSSRSRGIVVSSGAQTPLECRNILGVTSLVKILGLPSDKCSRAMGQLASLVLLNGRLRNKSYKQTIVVGGGGANYDVVNDLQGIDETRTIKLIKRTSINNNSDHDNDTEPVPKRVKP</sequence>
<dbReference type="EMBL" id="CP059271">
    <property type="protein sequence ID" value="QLQ80953.1"/>
    <property type="molecule type" value="Genomic_DNA"/>
</dbReference>
<name>A0A7H9HUP0_9SACH</name>
<dbReference type="PANTHER" id="PTHR13031">
    <property type="entry name" value="RIBONUCLEASE P SUBUNIT P30"/>
    <property type="match status" value="1"/>
</dbReference>
<evidence type="ECO:0008006" key="7">
    <source>
        <dbReference type="Google" id="ProtNLM"/>
    </source>
</evidence>
<evidence type="ECO:0000256" key="2">
    <source>
        <dbReference type="ARBA" id="ARBA00007331"/>
    </source>
</evidence>
<feature type="region of interest" description="Disordered" evidence="4">
    <location>
        <begin position="279"/>
        <end position="298"/>
    </location>
</feature>
<reference evidence="5 6" key="1">
    <citation type="submission" date="2020-06" db="EMBL/GenBank/DDBJ databases">
        <title>The yeast mating-type switching endonuclease HO is a domesticated member of an unorthodox homing genetic element family.</title>
        <authorList>
            <person name="Coughlan A.Y."/>
            <person name="Lombardi L."/>
            <person name="Braun-Galleani S."/>
            <person name="Martos A.R."/>
            <person name="Galeote V."/>
            <person name="Bigey F."/>
            <person name="Dequin S."/>
            <person name="Byrne K.P."/>
            <person name="Wolfe K.H."/>
        </authorList>
    </citation>
    <scope>NUCLEOTIDE SEQUENCE [LARGE SCALE GENOMIC DNA]</scope>
    <source>
        <strain evidence="5 6">CBS2947</strain>
    </source>
</reference>
<accession>A0A7H9HUP0</accession>
<protein>
    <recommendedName>
        <fullName evidence="7">PHP domain-like protein</fullName>
    </recommendedName>
</protein>
<feature type="compositionally biased region" description="Basic and acidic residues" evidence="4">
    <location>
        <begin position="283"/>
        <end position="298"/>
    </location>
</feature>
<dbReference type="AlphaFoldDB" id="A0A7H9HUP0"/>
<gene>
    <name evidence="5" type="ORF">HG537_0E03080</name>
</gene>
<dbReference type="SUPFAM" id="SSF89550">
    <property type="entry name" value="PHP domain-like"/>
    <property type="match status" value="1"/>
</dbReference>
<dbReference type="InterPro" id="IPR016195">
    <property type="entry name" value="Pol/histidinol_Pase-like"/>
</dbReference>
<dbReference type="Gene3D" id="3.20.20.140">
    <property type="entry name" value="Metal-dependent hydrolases"/>
    <property type="match status" value="1"/>
</dbReference>
<evidence type="ECO:0000313" key="5">
    <source>
        <dbReference type="EMBL" id="QLQ80953.1"/>
    </source>
</evidence>
<dbReference type="Proteomes" id="UP000510647">
    <property type="component" value="Chromosome 5"/>
</dbReference>
<proteinExistence type="inferred from homology"/>
<dbReference type="PANTHER" id="PTHR13031:SF0">
    <property type="entry name" value="RIBONUCLEASE P PROTEIN SUBUNIT P30"/>
    <property type="match status" value="1"/>
</dbReference>
<evidence type="ECO:0000256" key="1">
    <source>
        <dbReference type="ARBA" id="ARBA00004123"/>
    </source>
</evidence>
<dbReference type="Pfam" id="PF01876">
    <property type="entry name" value="RNase_P_p30"/>
    <property type="match status" value="1"/>
</dbReference>
<dbReference type="GO" id="GO:0005655">
    <property type="term" value="C:nucleolar ribonuclease P complex"/>
    <property type="evidence" value="ECO:0007669"/>
    <property type="project" value="TreeGrafter"/>
</dbReference>
<evidence type="ECO:0000256" key="4">
    <source>
        <dbReference type="SAM" id="MobiDB-lite"/>
    </source>
</evidence>
<evidence type="ECO:0000256" key="3">
    <source>
        <dbReference type="ARBA" id="ARBA00022694"/>
    </source>
</evidence>